<sequence>MDRNILRAAREDPRRTSTDIQMVVTSPVEPAPSRRTIMRRLQANGLHGRRPVRKPFISEKNRRARVAWARAHLNWGCAEWAKHIWSDESKFNMFGSDGNTWIRRPVGARYLPKYQLPTVKHGGGSCMIVQDFVYLRPINMVESTSKVQKNRYEWNFEFGALFPHLRDDLNVVCASSSTSESCLRFFQADLQHFEYQGPHG</sequence>
<dbReference type="Proteomes" id="UP000005237">
    <property type="component" value="Unassembled WGS sequence"/>
</dbReference>
<evidence type="ECO:0000259" key="1">
    <source>
        <dbReference type="Pfam" id="PF01498"/>
    </source>
</evidence>
<reference evidence="2" key="2">
    <citation type="submission" date="2022-06" db="UniProtKB">
        <authorList>
            <consortium name="EnsemblMetazoa"/>
        </authorList>
    </citation>
    <scope>IDENTIFICATION</scope>
    <source>
        <strain evidence="2">DF5081</strain>
    </source>
</reference>
<proteinExistence type="predicted"/>
<dbReference type="PANTHER" id="PTHR23022">
    <property type="entry name" value="TRANSPOSABLE ELEMENT-RELATED"/>
    <property type="match status" value="1"/>
</dbReference>
<dbReference type="InterPro" id="IPR036397">
    <property type="entry name" value="RNaseH_sf"/>
</dbReference>
<dbReference type="InterPro" id="IPR052338">
    <property type="entry name" value="Transposase_5"/>
</dbReference>
<accession>A0A8R1ILT1</accession>
<name>A0A8R1ILT1_CAEJA</name>
<dbReference type="InterPro" id="IPR002492">
    <property type="entry name" value="Transposase_Tc1-like"/>
</dbReference>
<feature type="domain" description="Transposase Tc1-like" evidence="1">
    <location>
        <begin position="2"/>
        <end position="74"/>
    </location>
</feature>
<protein>
    <submittedName>
        <fullName evidence="2">HTH_Tnp_Tc3_2 domain-containing protein</fullName>
    </submittedName>
</protein>
<keyword evidence="3" id="KW-1185">Reference proteome</keyword>
<dbReference type="PANTHER" id="PTHR23022:SF134">
    <property type="entry name" value="TRANSPOSABLE ELEMENT TC1 TRANSPOSASE"/>
    <property type="match status" value="1"/>
</dbReference>
<dbReference type="GO" id="GO:0003677">
    <property type="term" value="F:DNA binding"/>
    <property type="evidence" value="ECO:0007669"/>
    <property type="project" value="InterPro"/>
</dbReference>
<dbReference type="GO" id="GO:0006313">
    <property type="term" value="P:DNA transposition"/>
    <property type="evidence" value="ECO:0007669"/>
    <property type="project" value="InterPro"/>
</dbReference>
<organism evidence="2 3">
    <name type="scientific">Caenorhabditis japonica</name>
    <dbReference type="NCBI Taxonomy" id="281687"/>
    <lineage>
        <taxon>Eukaryota</taxon>
        <taxon>Metazoa</taxon>
        <taxon>Ecdysozoa</taxon>
        <taxon>Nematoda</taxon>
        <taxon>Chromadorea</taxon>
        <taxon>Rhabditida</taxon>
        <taxon>Rhabditina</taxon>
        <taxon>Rhabditomorpha</taxon>
        <taxon>Rhabditoidea</taxon>
        <taxon>Rhabditidae</taxon>
        <taxon>Peloderinae</taxon>
        <taxon>Caenorhabditis</taxon>
    </lineage>
</organism>
<evidence type="ECO:0000313" key="2">
    <source>
        <dbReference type="EnsemblMetazoa" id="CJA33921.1"/>
    </source>
</evidence>
<dbReference type="EnsemblMetazoa" id="CJA33921.1">
    <property type="protein sequence ID" value="CJA33921.1"/>
    <property type="gene ID" value="WBGene00209768"/>
</dbReference>
<reference evidence="3" key="1">
    <citation type="submission" date="2010-08" db="EMBL/GenBank/DDBJ databases">
        <authorList>
            <consortium name="Caenorhabditis japonica Sequencing Consortium"/>
            <person name="Wilson R.K."/>
        </authorList>
    </citation>
    <scope>NUCLEOTIDE SEQUENCE [LARGE SCALE GENOMIC DNA]</scope>
    <source>
        <strain evidence="3">DF5081</strain>
    </source>
</reference>
<dbReference type="Gene3D" id="3.30.420.10">
    <property type="entry name" value="Ribonuclease H-like superfamily/Ribonuclease H"/>
    <property type="match status" value="1"/>
</dbReference>
<dbReference type="GO" id="GO:0015074">
    <property type="term" value="P:DNA integration"/>
    <property type="evidence" value="ECO:0007669"/>
    <property type="project" value="InterPro"/>
</dbReference>
<evidence type="ECO:0000313" key="3">
    <source>
        <dbReference type="Proteomes" id="UP000005237"/>
    </source>
</evidence>
<dbReference type="AlphaFoldDB" id="A0A8R1ILT1"/>
<dbReference type="Pfam" id="PF01498">
    <property type="entry name" value="HTH_Tnp_Tc3_2"/>
    <property type="match status" value="1"/>
</dbReference>